<keyword evidence="6" id="KW-1185">Reference proteome</keyword>
<feature type="domain" description="Glycosyl hydrolases family 39 N-terminal catalytic" evidence="4">
    <location>
        <begin position="60"/>
        <end position="351"/>
    </location>
</feature>
<keyword evidence="3" id="KW-0326">Glycosidase</keyword>
<dbReference type="InterPro" id="IPR051923">
    <property type="entry name" value="Glycosyl_Hydrolase_39"/>
</dbReference>
<sequence>MDKLTKIGEVAAVPSTAVKTSKIGIGFEKLDRGVFDPSKAYDKVAAIGVKWIRLQSGWARTEKSKGVYDFAWLDDIVDNLCRRGLQPWLCLCYGNGLYDEEAAKVFGAVGCPPIKTDEQKQAWHNYVVAVTKRYQGRIGWYEVWNEPDGKWCWKHGVSGTEYGEFVKATAAAIKVGDPDAKVIGGSMCLTGLGWLNDVLQTGAGECMDALTYHSYSPDEVGGFERVRSLRAVCHAFNPRMEIIQGETGTQSRDDGAGALRGGAWTPLRQAKFLARHTMADLFDDVMFSSYFSCMDMIEALNGVVGDKSSYLDYGYFGVLGADFDENGVATGDYTPKPSYRALQTIAAIFREDVKLAEMPLQFSAGKGSPRLLRGDDSFKDLQYHGFRKSNGSAGLVYWRSTELLTTSYESTVSLEAVKLPEQVRLVDLVDGSIYTLPPAMIEDNGRGVRSFLHLPLRDYPLLLTFGDFI</sequence>
<comment type="caution">
    <text evidence="5">The sequence shown here is derived from an EMBL/GenBank/DDBJ whole genome shotgun (WGS) entry which is preliminary data.</text>
</comment>
<organism evidence="5 6">
    <name type="scientific">Oligosphaera ethanolica</name>
    <dbReference type="NCBI Taxonomy" id="760260"/>
    <lineage>
        <taxon>Bacteria</taxon>
        <taxon>Pseudomonadati</taxon>
        <taxon>Lentisphaerota</taxon>
        <taxon>Oligosphaeria</taxon>
        <taxon>Oligosphaerales</taxon>
        <taxon>Oligosphaeraceae</taxon>
        <taxon>Oligosphaera</taxon>
    </lineage>
</organism>
<dbReference type="Pfam" id="PF01229">
    <property type="entry name" value="Glyco_hydro_39"/>
    <property type="match status" value="1"/>
</dbReference>
<evidence type="ECO:0000313" key="5">
    <source>
        <dbReference type="EMBL" id="MDQ0289270.1"/>
    </source>
</evidence>
<dbReference type="AlphaFoldDB" id="A0AAE4AND5"/>
<accession>A0AAE4AND5</accession>
<evidence type="ECO:0000256" key="1">
    <source>
        <dbReference type="ARBA" id="ARBA00008875"/>
    </source>
</evidence>
<gene>
    <name evidence="5" type="ORF">J3R75_001377</name>
</gene>
<dbReference type="PANTHER" id="PTHR12631">
    <property type="entry name" value="ALPHA-L-IDURONIDASE"/>
    <property type="match status" value="1"/>
</dbReference>
<dbReference type="SUPFAM" id="SSF51445">
    <property type="entry name" value="(Trans)glycosidases"/>
    <property type="match status" value="1"/>
</dbReference>
<dbReference type="RefSeq" id="WP_307260667.1">
    <property type="nucleotide sequence ID" value="NZ_JAUSVL010000001.1"/>
</dbReference>
<dbReference type="Gene3D" id="3.20.20.80">
    <property type="entry name" value="Glycosidases"/>
    <property type="match status" value="1"/>
</dbReference>
<dbReference type="Proteomes" id="UP001238163">
    <property type="component" value="Unassembled WGS sequence"/>
</dbReference>
<protein>
    <recommendedName>
        <fullName evidence="4">Glycosyl hydrolases family 39 N-terminal catalytic domain-containing protein</fullName>
    </recommendedName>
</protein>
<evidence type="ECO:0000256" key="2">
    <source>
        <dbReference type="ARBA" id="ARBA00022801"/>
    </source>
</evidence>
<dbReference type="GO" id="GO:0004553">
    <property type="term" value="F:hydrolase activity, hydrolyzing O-glycosyl compounds"/>
    <property type="evidence" value="ECO:0007669"/>
    <property type="project" value="TreeGrafter"/>
</dbReference>
<dbReference type="InterPro" id="IPR049166">
    <property type="entry name" value="GH39_cat"/>
</dbReference>
<reference evidence="5" key="1">
    <citation type="submission" date="2023-07" db="EMBL/GenBank/DDBJ databases">
        <title>Genomic Encyclopedia of Type Strains, Phase IV (KMG-IV): sequencing the most valuable type-strain genomes for metagenomic binning, comparative biology and taxonomic classification.</title>
        <authorList>
            <person name="Goeker M."/>
        </authorList>
    </citation>
    <scope>NUCLEOTIDE SEQUENCE</scope>
    <source>
        <strain evidence="5">DSM 24202</strain>
    </source>
</reference>
<evidence type="ECO:0000256" key="3">
    <source>
        <dbReference type="ARBA" id="ARBA00023295"/>
    </source>
</evidence>
<comment type="similarity">
    <text evidence="1">Belongs to the glycosyl hydrolase 39 family.</text>
</comment>
<dbReference type="EMBL" id="JAUSVL010000001">
    <property type="protein sequence ID" value="MDQ0289270.1"/>
    <property type="molecule type" value="Genomic_DNA"/>
</dbReference>
<dbReference type="PANTHER" id="PTHR12631:SF10">
    <property type="entry name" value="BETA-XYLOSIDASE-LIKE PROTEIN-RELATED"/>
    <property type="match status" value="1"/>
</dbReference>
<evidence type="ECO:0000313" key="6">
    <source>
        <dbReference type="Proteomes" id="UP001238163"/>
    </source>
</evidence>
<keyword evidence="2" id="KW-0378">Hydrolase</keyword>
<name>A0AAE4AND5_9BACT</name>
<evidence type="ECO:0000259" key="4">
    <source>
        <dbReference type="Pfam" id="PF01229"/>
    </source>
</evidence>
<dbReference type="InterPro" id="IPR017853">
    <property type="entry name" value="GH"/>
</dbReference>
<proteinExistence type="inferred from homology"/>